<sequence length="718" mass="78000">MLAYAQCALILRRRQKGKLLDLKSSPCPRHQRVGARVSKPITTTRFGFSAFGPRSCFSGSMSSYKSKITRKPPPRVTTPEPSLQYAAVPLGSPPQSPGSPPARSRTRRTPASSRAPTGFGVALSDAERPAQARGTGRAGAALVRGVASGSIGADFGPYSFDPEINRSNPGEGTRLRKAPSTVRPNLTRTTTVNTRFEKNLDLDDALHNPDPVADARMEHELYFFSARGWATVTALFVLFGGLVTLFAGFPLIYYFGHPPRKFVGYNIGGINASGQVPELTKFPSLIDSETPSNAYTHTGTDGKKYRLAFSDEFNTDGRTFFPGDDPYWEAVDFHYWPTGDLEWYDPAAITTQDGKLVITMSEVNYTDNHGLNFMSGMLQSWNKICMTTAYVEVSLSLPGAPDQPGFWPGAWLMGNLGRAGYGATTEGMWPYSYDSCDTGTFPNQTTKDNQPSASFDSHLSFLPGQRLSACTCPGSDHPGPAVTKGRGVPEIDLLEAQIEILGSAPYFQGQASQSFQVAPYNLNRLFDNSSQATPIVNSSMTQFNNYHGNQYQQTVSALTYIDAQYYGGNAYQTYGLEWYSNPAKRSSGYLNWLTTGEKRWTMTAASVGADSGANVSARLIPEEPMALHDFQSGDVPVVPGTGLPAYGVPRQDVHRLCAGVPAGGHPRWADVRPAKIPDGGLHREVGACCHIAAYSNANLTTWAQAGYTFPRNSLYDGC</sequence>
<dbReference type="PANTHER" id="PTHR31361:SF15">
    <property type="entry name" value="GH16 DOMAIN-CONTAINING PROTEIN"/>
    <property type="match status" value="1"/>
</dbReference>
<comment type="caution">
    <text evidence="12">The sequence shown here is derived from an EMBL/GenBank/DDBJ whole genome shotgun (WGS) entry which is preliminary data.</text>
</comment>
<dbReference type="FunFam" id="2.60.120.200:FF:000135">
    <property type="entry name" value="Related to KRE6-glucan synthase subunit"/>
    <property type="match status" value="1"/>
</dbReference>
<evidence type="ECO:0000313" key="12">
    <source>
        <dbReference type="EMBL" id="CAK5281047.1"/>
    </source>
</evidence>
<evidence type="ECO:0000256" key="8">
    <source>
        <dbReference type="ARBA" id="ARBA00023316"/>
    </source>
</evidence>
<keyword evidence="3 10" id="KW-0812">Transmembrane</keyword>
<evidence type="ECO:0000256" key="6">
    <source>
        <dbReference type="ARBA" id="ARBA00023136"/>
    </source>
</evidence>
<dbReference type="Gene3D" id="2.60.120.200">
    <property type="match status" value="1"/>
</dbReference>
<dbReference type="PANTHER" id="PTHR31361">
    <property type="entry name" value="BETA-GLUCAN SYNTHESIS-ASSOCIATED PROTEIN KRE6-RELATED"/>
    <property type="match status" value="1"/>
</dbReference>
<keyword evidence="7" id="KW-0325">Glycoprotein</keyword>
<organism evidence="12 13">
    <name type="scientific">Mycena citricolor</name>
    <dbReference type="NCBI Taxonomy" id="2018698"/>
    <lineage>
        <taxon>Eukaryota</taxon>
        <taxon>Fungi</taxon>
        <taxon>Dikarya</taxon>
        <taxon>Basidiomycota</taxon>
        <taxon>Agaricomycotina</taxon>
        <taxon>Agaricomycetes</taxon>
        <taxon>Agaricomycetidae</taxon>
        <taxon>Agaricales</taxon>
        <taxon>Marasmiineae</taxon>
        <taxon>Mycenaceae</taxon>
        <taxon>Mycena</taxon>
    </lineage>
</organism>
<keyword evidence="13" id="KW-1185">Reference proteome</keyword>
<protein>
    <recommendedName>
        <fullName evidence="11">GH16 domain-containing protein</fullName>
    </recommendedName>
</protein>
<dbReference type="Pfam" id="PF03935">
    <property type="entry name" value="SKN1_KRE6_Sbg1"/>
    <property type="match status" value="1"/>
</dbReference>
<reference evidence="12" key="1">
    <citation type="submission" date="2023-11" db="EMBL/GenBank/DDBJ databases">
        <authorList>
            <person name="De Vega J J."/>
            <person name="De Vega J J."/>
        </authorList>
    </citation>
    <scope>NUCLEOTIDE SEQUENCE</scope>
</reference>
<dbReference type="GO" id="GO:0015926">
    <property type="term" value="F:glucosidase activity"/>
    <property type="evidence" value="ECO:0007669"/>
    <property type="project" value="TreeGrafter"/>
</dbReference>
<dbReference type="Proteomes" id="UP001295794">
    <property type="component" value="Unassembled WGS sequence"/>
</dbReference>
<feature type="domain" description="GH16" evidence="11">
    <location>
        <begin position="286"/>
        <end position="615"/>
    </location>
</feature>
<evidence type="ECO:0000256" key="7">
    <source>
        <dbReference type="ARBA" id="ARBA00023180"/>
    </source>
</evidence>
<evidence type="ECO:0000256" key="3">
    <source>
        <dbReference type="ARBA" id="ARBA00022692"/>
    </source>
</evidence>
<evidence type="ECO:0000256" key="1">
    <source>
        <dbReference type="ARBA" id="ARBA00004606"/>
    </source>
</evidence>
<comment type="similarity">
    <text evidence="2">Belongs to the SKN1/KRE6 family.</text>
</comment>
<feature type="compositionally biased region" description="Pro residues" evidence="9">
    <location>
        <begin position="91"/>
        <end position="100"/>
    </location>
</feature>
<feature type="region of interest" description="Disordered" evidence="9">
    <location>
        <begin position="62"/>
        <end position="136"/>
    </location>
</feature>
<accession>A0AAD2HS76</accession>
<proteinExistence type="inferred from homology"/>
<keyword evidence="5 10" id="KW-1133">Transmembrane helix</keyword>
<dbReference type="GO" id="GO:0006078">
    <property type="term" value="P:(1-&gt;6)-beta-D-glucan biosynthetic process"/>
    <property type="evidence" value="ECO:0007669"/>
    <property type="project" value="TreeGrafter"/>
</dbReference>
<name>A0AAD2HS76_9AGAR</name>
<keyword evidence="6 10" id="KW-0472">Membrane</keyword>
<feature type="transmembrane region" description="Helical" evidence="10">
    <location>
        <begin position="229"/>
        <end position="255"/>
    </location>
</feature>
<keyword evidence="4" id="KW-0735">Signal-anchor</keyword>
<dbReference type="EMBL" id="CAVNYO010000442">
    <property type="protein sequence ID" value="CAK5281047.1"/>
    <property type="molecule type" value="Genomic_DNA"/>
</dbReference>
<dbReference type="SUPFAM" id="SSF49899">
    <property type="entry name" value="Concanavalin A-like lectins/glucanases"/>
    <property type="match status" value="1"/>
</dbReference>
<evidence type="ECO:0000256" key="2">
    <source>
        <dbReference type="ARBA" id="ARBA00010962"/>
    </source>
</evidence>
<gene>
    <name evidence="12" type="ORF">MYCIT1_LOCUS31893</name>
</gene>
<keyword evidence="8" id="KW-0961">Cell wall biogenesis/degradation</keyword>
<dbReference type="InterPro" id="IPR013320">
    <property type="entry name" value="ConA-like_dom_sf"/>
</dbReference>
<dbReference type="GO" id="GO:0005886">
    <property type="term" value="C:plasma membrane"/>
    <property type="evidence" value="ECO:0007669"/>
    <property type="project" value="TreeGrafter"/>
</dbReference>
<dbReference type="GO" id="GO:0005789">
    <property type="term" value="C:endoplasmic reticulum membrane"/>
    <property type="evidence" value="ECO:0007669"/>
    <property type="project" value="TreeGrafter"/>
</dbReference>
<evidence type="ECO:0000256" key="5">
    <source>
        <dbReference type="ARBA" id="ARBA00022989"/>
    </source>
</evidence>
<dbReference type="InterPro" id="IPR005629">
    <property type="entry name" value="Skn1/Kre6/Sbg1"/>
</dbReference>
<evidence type="ECO:0000313" key="13">
    <source>
        <dbReference type="Proteomes" id="UP001295794"/>
    </source>
</evidence>
<dbReference type="InterPro" id="IPR000757">
    <property type="entry name" value="Beta-glucanase-like"/>
</dbReference>
<evidence type="ECO:0000259" key="11">
    <source>
        <dbReference type="PROSITE" id="PS51762"/>
    </source>
</evidence>
<comment type="subcellular location">
    <subcellularLocation>
        <location evidence="1">Membrane</location>
        <topology evidence="1">Single-pass type II membrane protein</topology>
    </subcellularLocation>
</comment>
<dbReference type="GO" id="GO:0031505">
    <property type="term" value="P:fungal-type cell wall organization"/>
    <property type="evidence" value="ECO:0007669"/>
    <property type="project" value="TreeGrafter"/>
</dbReference>
<dbReference type="PROSITE" id="PS51762">
    <property type="entry name" value="GH16_2"/>
    <property type="match status" value="1"/>
</dbReference>
<evidence type="ECO:0000256" key="4">
    <source>
        <dbReference type="ARBA" id="ARBA00022968"/>
    </source>
</evidence>
<dbReference type="AlphaFoldDB" id="A0AAD2HS76"/>
<evidence type="ECO:0000256" key="9">
    <source>
        <dbReference type="SAM" id="MobiDB-lite"/>
    </source>
</evidence>
<evidence type="ECO:0000256" key="10">
    <source>
        <dbReference type="SAM" id="Phobius"/>
    </source>
</evidence>